<dbReference type="Proteomes" id="UP001230005">
    <property type="component" value="Unassembled WGS sequence"/>
</dbReference>
<dbReference type="Pfam" id="PF13618">
    <property type="entry name" value="Gluconate_2-dh3"/>
    <property type="match status" value="1"/>
</dbReference>
<dbReference type="RefSeq" id="WP_307320405.1">
    <property type="nucleotide sequence ID" value="NZ_JAUSUG010000001.1"/>
</dbReference>
<gene>
    <name evidence="2" type="ORF">J2S74_000073</name>
</gene>
<sequence length="244" mass="27624">MNNFEETPNSTQDKKGTFLKEIKDTLTNFVSHNQPASSSSNRQQLPMQMGKPSIPHTKATFMAFVDVMIPSTFGALDLRLDDYVIWSLDHYISVQGNFGMENIQLSSATAGMLDAAAKQLIFSGNLKEIPNYSIHPEGGAFAALSFPDRLEVIHLLENGQVDMESLPLPYRNNIGFVKNILTNLHQMVMIGYYSEWFSHGATRIAPPENRRLERPFLTWYLVNYPGPSLGYRDLRGFLVKEFKE</sequence>
<evidence type="ECO:0000256" key="1">
    <source>
        <dbReference type="SAM" id="MobiDB-lite"/>
    </source>
</evidence>
<evidence type="ECO:0000313" key="3">
    <source>
        <dbReference type="Proteomes" id="UP001230005"/>
    </source>
</evidence>
<comment type="caution">
    <text evidence="2">The sequence shown here is derived from an EMBL/GenBank/DDBJ whole genome shotgun (WGS) entry which is preliminary data.</text>
</comment>
<proteinExistence type="predicted"/>
<protein>
    <submittedName>
        <fullName evidence="2">Uncharacterized protein</fullName>
    </submittedName>
</protein>
<dbReference type="EMBL" id="JAUSUG010000001">
    <property type="protein sequence ID" value="MDQ0252701.1"/>
    <property type="molecule type" value="Genomic_DNA"/>
</dbReference>
<reference evidence="2 3" key="1">
    <citation type="submission" date="2023-07" db="EMBL/GenBank/DDBJ databases">
        <title>Genomic Encyclopedia of Type Strains, Phase IV (KMG-IV): sequencing the most valuable type-strain genomes for metagenomic binning, comparative biology and taxonomic classification.</title>
        <authorList>
            <person name="Goeker M."/>
        </authorList>
    </citation>
    <scope>NUCLEOTIDE SEQUENCE [LARGE SCALE GENOMIC DNA]</scope>
    <source>
        <strain evidence="2 3">DSM 9768</strain>
    </source>
</reference>
<keyword evidence="3" id="KW-1185">Reference proteome</keyword>
<accession>A0ABT9ZPQ2</accession>
<name>A0ABT9ZPQ2_9BACI</name>
<organism evidence="2 3">
    <name type="scientific">Evansella vedderi</name>
    <dbReference type="NCBI Taxonomy" id="38282"/>
    <lineage>
        <taxon>Bacteria</taxon>
        <taxon>Bacillati</taxon>
        <taxon>Bacillota</taxon>
        <taxon>Bacilli</taxon>
        <taxon>Bacillales</taxon>
        <taxon>Bacillaceae</taxon>
        <taxon>Evansella</taxon>
    </lineage>
</organism>
<dbReference type="InterPro" id="IPR027056">
    <property type="entry name" value="Gluconate_2DH_su3"/>
</dbReference>
<feature type="region of interest" description="Disordered" evidence="1">
    <location>
        <begin position="30"/>
        <end position="49"/>
    </location>
</feature>
<evidence type="ECO:0000313" key="2">
    <source>
        <dbReference type="EMBL" id="MDQ0252701.1"/>
    </source>
</evidence>
<feature type="compositionally biased region" description="Polar residues" evidence="1">
    <location>
        <begin position="30"/>
        <end position="46"/>
    </location>
</feature>